<gene>
    <name evidence="2" type="ORF">ACFQT0_16080</name>
</gene>
<feature type="signal peptide" evidence="1">
    <location>
        <begin position="1"/>
        <end position="21"/>
    </location>
</feature>
<sequence>MKKTLLLLVALVLGVAGMASAQTMSPLGIWTNAEKKPRLKFTAAATTSAAKL</sequence>
<comment type="caution">
    <text evidence="2">The sequence shown here is derived from an EMBL/GenBank/DDBJ whole genome shotgun (WGS) entry which is preliminary data.</text>
</comment>
<name>A0ABW2U8B4_9BACT</name>
<evidence type="ECO:0000256" key="1">
    <source>
        <dbReference type="SAM" id="SignalP"/>
    </source>
</evidence>
<evidence type="ECO:0000313" key="3">
    <source>
        <dbReference type="Proteomes" id="UP001596513"/>
    </source>
</evidence>
<protein>
    <submittedName>
        <fullName evidence="2">Uncharacterized protein</fullName>
    </submittedName>
</protein>
<feature type="chain" id="PRO_5045693329" evidence="1">
    <location>
        <begin position="22"/>
        <end position="52"/>
    </location>
</feature>
<organism evidence="2 3">
    <name type="scientific">Hymenobacter humi</name>
    <dbReference type="NCBI Taxonomy" id="1411620"/>
    <lineage>
        <taxon>Bacteria</taxon>
        <taxon>Pseudomonadati</taxon>
        <taxon>Bacteroidota</taxon>
        <taxon>Cytophagia</taxon>
        <taxon>Cytophagales</taxon>
        <taxon>Hymenobacteraceae</taxon>
        <taxon>Hymenobacter</taxon>
    </lineage>
</organism>
<proteinExistence type="predicted"/>
<keyword evidence="1" id="KW-0732">Signal</keyword>
<accession>A0ABW2U8B4</accession>
<keyword evidence="3" id="KW-1185">Reference proteome</keyword>
<dbReference type="EMBL" id="JBHTEK010000001">
    <property type="protein sequence ID" value="MFC7668721.1"/>
    <property type="molecule type" value="Genomic_DNA"/>
</dbReference>
<dbReference type="Proteomes" id="UP001596513">
    <property type="component" value="Unassembled WGS sequence"/>
</dbReference>
<evidence type="ECO:0000313" key="2">
    <source>
        <dbReference type="EMBL" id="MFC7668721.1"/>
    </source>
</evidence>
<dbReference type="RefSeq" id="WP_380206171.1">
    <property type="nucleotide sequence ID" value="NZ_JBHTEK010000001.1"/>
</dbReference>
<reference evidence="3" key="1">
    <citation type="journal article" date="2019" name="Int. J. Syst. Evol. Microbiol.">
        <title>The Global Catalogue of Microorganisms (GCM) 10K type strain sequencing project: providing services to taxonomists for standard genome sequencing and annotation.</title>
        <authorList>
            <consortium name="The Broad Institute Genomics Platform"/>
            <consortium name="The Broad Institute Genome Sequencing Center for Infectious Disease"/>
            <person name="Wu L."/>
            <person name="Ma J."/>
        </authorList>
    </citation>
    <scope>NUCLEOTIDE SEQUENCE [LARGE SCALE GENOMIC DNA]</scope>
    <source>
        <strain evidence="3">JCM 19635</strain>
    </source>
</reference>